<evidence type="ECO:0000313" key="2">
    <source>
        <dbReference type="Proteomes" id="UP000681340"/>
    </source>
</evidence>
<proteinExistence type="predicted"/>
<gene>
    <name evidence="1" type="ORF">Aau02nite_81240</name>
</gene>
<accession>A0A919SWR6</accession>
<dbReference type="AlphaFoldDB" id="A0A919SWR6"/>
<reference evidence="1" key="1">
    <citation type="submission" date="2021-03" db="EMBL/GenBank/DDBJ databases">
        <title>Whole genome shotgun sequence of Actinoplanes auranticolor NBRC 12245.</title>
        <authorList>
            <person name="Komaki H."/>
            <person name="Tamura T."/>
        </authorList>
    </citation>
    <scope>NUCLEOTIDE SEQUENCE</scope>
    <source>
        <strain evidence="1">NBRC 12245</strain>
    </source>
</reference>
<keyword evidence="2" id="KW-1185">Reference proteome</keyword>
<name>A0A919SWR6_9ACTN</name>
<sequence>MHSANGFEAPANGNVRFRNIFTISLASGTIDHVVNNIGEAATADAVLPRTVTNLP</sequence>
<evidence type="ECO:0000313" key="1">
    <source>
        <dbReference type="EMBL" id="GIM78518.1"/>
    </source>
</evidence>
<comment type="caution">
    <text evidence="1">The sequence shown here is derived from an EMBL/GenBank/DDBJ whole genome shotgun (WGS) entry which is preliminary data.</text>
</comment>
<protein>
    <submittedName>
        <fullName evidence="1">Uncharacterized protein</fullName>
    </submittedName>
</protein>
<dbReference type="EMBL" id="BOQL01000074">
    <property type="protein sequence ID" value="GIM78518.1"/>
    <property type="molecule type" value="Genomic_DNA"/>
</dbReference>
<organism evidence="1 2">
    <name type="scientific">Actinoplanes auranticolor</name>
    <dbReference type="NCBI Taxonomy" id="47988"/>
    <lineage>
        <taxon>Bacteria</taxon>
        <taxon>Bacillati</taxon>
        <taxon>Actinomycetota</taxon>
        <taxon>Actinomycetes</taxon>
        <taxon>Micromonosporales</taxon>
        <taxon>Micromonosporaceae</taxon>
        <taxon>Actinoplanes</taxon>
    </lineage>
</organism>
<dbReference type="Proteomes" id="UP000681340">
    <property type="component" value="Unassembled WGS sequence"/>
</dbReference>
<dbReference type="RefSeq" id="WP_212993943.1">
    <property type="nucleotide sequence ID" value="NZ_BAABEA010000003.1"/>
</dbReference>